<dbReference type="InterPro" id="IPR036822">
    <property type="entry name" value="CutC-like_dom_sf"/>
</dbReference>
<dbReference type="PATRIC" id="fig|1276220.3.peg.934"/>
<keyword evidence="4" id="KW-1185">Reference proteome</keyword>
<dbReference type="KEGG" id="stai:STAIW_v1c09160"/>
<evidence type="ECO:0000313" key="4">
    <source>
        <dbReference type="Proteomes" id="UP000014984"/>
    </source>
</evidence>
<dbReference type="InterPro" id="IPR005627">
    <property type="entry name" value="CutC-like"/>
</dbReference>
<dbReference type="GO" id="GO:0005507">
    <property type="term" value="F:copper ion binding"/>
    <property type="evidence" value="ECO:0007669"/>
    <property type="project" value="TreeGrafter"/>
</dbReference>
<protein>
    <recommendedName>
        <fullName evidence="2">Copper homeostasis protein cutC homolog</fullName>
    </recommendedName>
</protein>
<dbReference type="Pfam" id="PF03932">
    <property type="entry name" value="CutC"/>
    <property type="match status" value="1"/>
</dbReference>
<dbReference type="HOGENOM" id="CLU_050555_1_1_14"/>
<dbReference type="Proteomes" id="UP000014984">
    <property type="component" value="Chromosome"/>
</dbReference>
<comment type="similarity">
    <text evidence="1">Belongs to the CutC family.</text>
</comment>
<gene>
    <name evidence="3" type="primary">cutC</name>
    <name evidence="3" type="ORF">STAIW_v1c09160</name>
</gene>
<evidence type="ECO:0000313" key="3">
    <source>
        <dbReference type="EMBL" id="AGR41502.1"/>
    </source>
</evidence>
<dbReference type="AlphaFoldDB" id="S5M0H9"/>
<dbReference type="OrthoDB" id="9815677at2"/>
<dbReference type="PANTHER" id="PTHR12598:SF0">
    <property type="entry name" value="COPPER HOMEOSTASIS PROTEIN CUTC HOMOLOG"/>
    <property type="match status" value="1"/>
</dbReference>
<dbReference type="PANTHER" id="PTHR12598">
    <property type="entry name" value="COPPER HOMEOSTASIS PROTEIN CUTC"/>
    <property type="match status" value="1"/>
</dbReference>
<dbReference type="EMBL" id="CP005074">
    <property type="protein sequence ID" value="AGR41502.1"/>
    <property type="molecule type" value="Genomic_DNA"/>
</dbReference>
<dbReference type="SUPFAM" id="SSF110395">
    <property type="entry name" value="CutC-like"/>
    <property type="match status" value="1"/>
</dbReference>
<dbReference type="Gene3D" id="3.20.20.380">
    <property type="entry name" value="Copper homeostasis (CutC) domain"/>
    <property type="match status" value="1"/>
</dbReference>
<proteinExistence type="inferred from homology"/>
<organism evidence="3 4">
    <name type="scientific">Spiroplasma taiwanense CT-1</name>
    <dbReference type="NCBI Taxonomy" id="1276220"/>
    <lineage>
        <taxon>Bacteria</taxon>
        <taxon>Bacillati</taxon>
        <taxon>Mycoplasmatota</taxon>
        <taxon>Mollicutes</taxon>
        <taxon>Entomoplasmatales</taxon>
        <taxon>Spiroplasmataceae</taxon>
        <taxon>Spiroplasma</taxon>
    </lineage>
</organism>
<evidence type="ECO:0000256" key="1">
    <source>
        <dbReference type="ARBA" id="ARBA00007768"/>
    </source>
</evidence>
<sequence>MLLEIIAKNIEDSIIINKTKANRIEFCKNLEVGGLTPNREDIVEVCNNSVLPVNVIVRSTARDFFYINDEKCEMLKEIEFIRTTKANGIVIGALNKDFTIDQDFLKKVIEIKGNLSITFHKAFDLVQDFEVEYKKIAKLKIDNVLTSGGQNLKHGFAVIEKLVNLKLSTIILVGGGINKENFKKAMFLTKNVHIGTAARVDNTWNTPIDLQKVSKLLNE</sequence>
<reference evidence="3 4" key="1">
    <citation type="journal article" date="2013" name="Genome Biol. Evol.">
        <title>Comparison of metabolic capacities and inference of gene content evolution in mosquito-associated Spiroplasma diminutum and S. taiwanense.</title>
        <authorList>
            <person name="Lo W.S."/>
            <person name="Ku C."/>
            <person name="Chen L.L."/>
            <person name="Chang T.H."/>
            <person name="Kuo C.H."/>
        </authorList>
    </citation>
    <scope>NUCLEOTIDE SEQUENCE [LARGE SCALE GENOMIC DNA]</scope>
    <source>
        <strain evidence="3">CT-1</strain>
    </source>
</reference>
<dbReference type="RefSeq" id="WP_020834641.1">
    <property type="nucleotide sequence ID" value="NC_021846.1"/>
</dbReference>
<accession>S5M0H9</accession>
<dbReference type="eggNOG" id="COG3142">
    <property type="taxonomic scope" value="Bacteria"/>
</dbReference>
<evidence type="ECO:0000256" key="2">
    <source>
        <dbReference type="ARBA" id="ARBA00019014"/>
    </source>
</evidence>
<name>S5M0H9_9MOLU</name>
<dbReference type="STRING" id="1276220.STAIW_v1c09160"/>